<dbReference type="InterPro" id="IPR045515">
    <property type="entry name" value="DUF6440"/>
</dbReference>
<reference evidence="3 4" key="1">
    <citation type="submission" date="2018-07" db="EMBL/GenBank/DDBJ databases">
        <title>Complete sequence of phage GP4.</title>
        <authorList>
            <person name="Wang R."/>
            <person name="Tong Y."/>
            <person name="Liu H."/>
        </authorList>
    </citation>
    <scope>NUCLEOTIDE SEQUENCE [LARGE SCALE GENOMIC DNA]</scope>
</reference>
<protein>
    <recommendedName>
        <fullName evidence="2">DUF6440 domain-containing protein</fullName>
    </recommendedName>
</protein>
<evidence type="ECO:0000259" key="2">
    <source>
        <dbReference type="Pfam" id="PF20037"/>
    </source>
</evidence>
<sequence>MFSKDINCYRKTARTMNEAFGPYSGLGAIPTRRASLGTWACYAVAVLSIVTAAVLLGGCGQEPRQLDTTDDARAGLRSDLVPYTDYGTGCQYLRASGFSGLTPRLDSDGRPMCGNASKTKAVTLVSAR</sequence>
<evidence type="ECO:0000256" key="1">
    <source>
        <dbReference type="SAM" id="Phobius"/>
    </source>
</evidence>
<dbReference type="EMBL" id="MH638294">
    <property type="protein sequence ID" value="AXG67726.1"/>
    <property type="molecule type" value="Genomic_DNA"/>
</dbReference>
<keyword evidence="1" id="KW-0812">Transmembrane</keyword>
<dbReference type="Proteomes" id="UP000259464">
    <property type="component" value="Segment"/>
</dbReference>
<organism evidence="3 4">
    <name type="scientific">Ralstonia phage GP4</name>
    <dbReference type="NCBI Taxonomy" id="2282904"/>
    <lineage>
        <taxon>Viruses</taxon>
        <taxon>Duplodnaviria</taxon>
        <taxon>Heunggongvirae</taxon>
        <taxon>Uroviricota</taxon>
        <taxon>Caudoviricetes</taxon>
        <taxon>Gervaisevirus</taxon>
        <taxon>Gervaisevirus GP4</taxon>
    </lineage>
</organism>
<dbReference type="KEGG" id="vg:65067691"/>
<keyword evidence="1" id="KW-1133">Transmembrane helix</keyword>
<evidence type="ECO:0000313" key="4">
    <source>
        <dbReference type="Proteomes" id="UP000259464"/>
    </source>
</evidence>
<keyword evidence="1" id="KW-0472">Membrane</keyword>
<evidence type="ECO:0000313" key="3">
    <source>
        <dbReference type="EMBL" id="AXG67726.1"/>
    </source>
</evidence>
<accession>A0A345GTW2</accession>
<feature type="domain" description="DUF6440" evidence="2">
    <location>
        <begin position="83"/>
        <end position="113"/>
    </location>
</feature>
<dbReference type="GeneID" id="65067691"/>
<feature type="transmembrane region" description="Helical" evidence="1">
    <location>
        <begin position="36"/>
        <end position="56"/>
    </location>
</feature>
<dbReference type="RefSeq" id="YP_010078763.1">
    <property type="nucleotide sequence ID" value="NC_054964.1"/>
</dbReference>
<name>A0A345GTW2_9CAUD</name>
<dbReference type="Pfam" id="PF20037">
    <property type="entry name" value="DUF6440"/>
    <property type="match status" value="1"/>
</dbReference>
<proteinExistence type="predicted"/>
<keyword evidence="4" id="KW-1185">Reference proteome</keyword>